<dbReference type="Pfam" id="PF08166">
    <property type="entry name" value="PELP1_HEAT"/>
    <property type="match status" value="2"/>
</dbReference>
<feature type="domain" description="Pre-rRNA-processing protein RIX1 N-terminal" evidence="9">
    <location>
        <begin position="18"/>
        <end position="104"/>
    </location>
</feature>
<dbReference type="GO" id="GO:0006364">
    <property type="term" value="P:rRNA processing"/>
    <property type="evidence" value="ECO:0007669"/>
    <property type="project" value="TreeGrafter"/>
</dbReference>
<dbReference type="GO" id="GO:0045944">
    <property type="term" value="P:positive regulation of transcription by RNA polymerase II"/>
    <property type="evidence" value="ECO:0007669"/>
    <property type="project" value="Ensembl"/>
</dbReference>
<evidence type="ECO:0000313" key="11">
    <source>
        <dbReference type="Proteomes" id="UP000694380"/>
    </source>
</evidence>
<dbReference type="Proteomes" id="UP000694380">
    <property type="component" value="Unplaced"/>
</dbReference>
<comment type="subcellular location">
    <subcellularLocation>
        <location evidence="2">Cytoplasm</location>
    </subcellularLocation>
    <subcellularLocation>
        <location evidence="1">Nucleus</location>
    </subcellularLocation>
</comment>
<feature type="region of interest" description="Disordered" evidence="7">
    <location>
        <begin position="460"/>
        <end position="766"/>
    </location>
</feature>
<evidence type="ECO:0000259" key="8">
    <source>
        <dbReference type="Pfam" id="PF08166"/>
    </source>
</evidence>
<dbReference type="AlphaFoldDB" id="A0A8C3HGD7"/>
<dbReference type="GO" id="GO:0005730">
    <property type="term" value="C:nucleolus"/>
    <property type="evidence" value="ECO:0007669"/>
    <property type="project" value="Ensembl"/>
</dbReference>
<dbReference type="InterPro" id="IPR016024">
    <property type="entry name" value="ARM-type_fold"/>
</dbReference>
<feature type="compositionally biased region" description="Low complexity" evidence="7">
    <location>
        <begin position="727"/>
        <end position="736"/>
    </location>
</feature>
<sequence length="766" mass="80815">QALGGLIGVTNARLGAVKTRFEGLCLLSLLVSESPTEPFQQHCLGWLRALQHLLQSQDPAPTMALGAAVLRDLLLYSCQLPELARDIATNHIPGLLTSLLALKPEVMPATPAEVPAPPCSSPPPTFPVSDRTGLSGLAKCLQLLLSSEFVAPVTVPVQDILDLVCRALNISIKNISWFGDGPLKMLLLPSVHLEILDVLAALILACGARLARWGSVLGRLFPQVLGAWSSSSDSVPPGQEKPYSAVRTRLYQVLELWVQVGGAGAGVLQGPPHHSEALLAHLLNDIAPPTDSVKVSPPPQSPRDTLCTGKPSAPKKPKLSEGGEAPSLHRKQDPMANSDVCKAALQALSRAILLGGSLVKEETHRRLQELVVPLLLRLAQGDVPPGGSYASPACRHQLYRLLLALLLAPAPTCPPPLHCALRAFALGQRDPSLQVSSFCAEALVTCSALARPRVPSLQLPLPAPTPSAGPAPSDLAASPFRQAPPFPAPPPARPPSANHLGLAPPRLPPSTGPGLALAEEPGEAGDPRLLAPPSPGGAEEGGAGLGGKSRRPVYVHYEKEEESDVEISLESDSDDSVVIVPKGLLPKPPPPPPPPPAPPSPPPAQPPEEPPAAPLLPAAGEALPGLGEENPAVININSSEEEEEEFPEEEEDEEEEEEEEEEEYFDEEDEDFEEEEEEEEEFEEEEELGEEEEEEEYEEEEGLSEEEEEEEEGALSEEERVAPRPPGAAGRAQGAGRSHHGGRGEPGTRAAAPRGGGGGGGGGDEG</sequence>
<dbReference type="SUPFAM" id="SSF48371">
    <property type="entry name" value="ARM repeat"/>
    <property type="match status" value="1"/>
</dbReference>
<comment type="similarity">
    <text evidence="3">Belongs to the RIX1/PELP1 family.</text>
</comment>
<evidence type="ECO:0000256" key="3">
    <source>
        <dbReference type="ARBA" id="ARBA00010511"/>
    </source>
</evidence>
<feature type="domain" description="PELP1 middle" evidence="8">
    <location>
        <begin position="389"/>
        <end position="456"/>
    </location>
</feature>
<evidence type="ECO:0000313" key="10">
    <source>
        <dbReference type="Ensembl" id="ENSCPBP00000017806.1"/>
    </source>
</evidence>
<feature type="compositionally biased region" description="Low complexity" evidence="7">
    <location>
        <begin position="615"/>
        <end position="629"/>
    </location>
</feature>
<dbReference type="GO" id="GO:0000791">
    <property type="term" value="C:euchromatin"/>
    <property type="evidence" value="ECO:0007669"/>
    <property type="project" value="Ensembl"/>
</dbReference>
<feature type="domain" description="PELP1 middle" evidence="8">
    <location>
        <begin position="242"/>
        <end position="296"/>
    </location>
</feature>
<accession>A0A8C3HGD7</accession>
<dbReference type="GO" id="GO:0032183">
    <property type="term" value="F:SUMO binding"/>
    <property type="evidence" value="ECO:0007669"/>
    <property type="project" value="Ensembl"/>
</dbReference>
<dbReference type="GO" id="GO:0003682">
    <property type="term" value="F:chromatin binding"/>
    <property type="evidence" value="ECO:0007669"/>
    <property type="project" value="Ensembl"/>
</dbReference>
<evidence type="ECO:0000259" key="9">
    <source>
        <dbReference type="Pfam" id="PF08167"/>
    </source>
</evidence>
<dbReference type="Ensembl" id="ENSCPBT00000021032.1">
    <property type="protein sequence ID" value="ENSCPBP00000017806.1"/>
    <property type="gene ID" value="ENSCPBG00000013021.1"/>
</dbReference>
<keyword evidence="4" id="KW-0963">Cytoplasm</keyword>
<feature type="compositionally biased region" description="Pro residues" evidence="7">
    <location>
        <begin position="586"/>
        <end position="614"/>
    </location>
</feature>
<evidence type="ECO:0000256" key="1">
    <source>
        <dbReference type="ARBA" id="ARBA00004123"/>
    </source>
</evidence>
<feature type="compositionally biased region" description="Acidic residues" evidence="7">
    <location>
        <begin position="639"/>
        <end position="716"/>
    </location>
</feature>
<evidence type="ECO:0000256" key="5">
    <source>
        <dbReference type="ARBA" id="ARBA00022737"/>
    </source>
</evidence>
<name>A0A8C3HGD7_CHRPI</name>
<evidence type="ECO:0000256" key="4">
    <source>
        <dbReference type="ARBA" id="ARBA00022490"/>
    </source>
</evidence>
<dbReference type="GO" id="GO:0005737">
    <property type="term" value="C:cytoplasm"/>
    <property type="evidence" value="ECO:0007669"/>
    <property type="project" value="UniProtKB-SubCell"/>
</dbReference>
<feature type="compositionally biased region" description="Gly residues" evidence="7">
    <location>
        <begin position="538"/>
        <end position="547"/>
    </location>
</feature>
<organism evidence="10 11">
    <name type="scientific">Chrysemys picta bellii</name>
    <name type="common">Western painted turtle</name>
    <name type="synonym">Emys bellii</name>
    <dbReference type="NCBI Taxonomy" id="8478"/>
    <lineage>
        <taxon>Eukaryota</taxon>
        <taxon>Metazoa</taxon>
        <taxon>Chordata</taxon>
        <taxon>Craniata</taxon>
        <taxon>Vertebrata</taxon>
        <taxon>Euteleostomi</taxon>
        <taxon>Archelosauria</taxon>
        <taxon>Testudinata</taxon>
        <taxon>Testudines</taxon>
        <taxon>Cryptodira</taxon>
        <taxon>Durocryptodira</taxon>
        <taxon>Testudinoidea</taxon>
        <taxon>Emydidae</taxon>
        <taxon>Chrysemys</taxon>
    </lineage>
</organism>
<proteinExistence type="inferred from homology"/>
<evidence type="ECO:0000256" key="7">
    <source>
        <dbReference type="SAM" id="MobiDB-lite"/>
    </source>
</evidence>
<feature type="region of interest" description="Disordered" evidence="7">
    <location>
        <begin position="289"/>
        <end position="336"/>
    </location>
</feature>
<dbReference type="OMA" id="DFIACPP"/>
<keyword evidence="6" id="KW-0539">Nucleus</keyword>
<feature type="compositionally biased region" description="Acidic residues" evidence="7">
    <location>
        <begin position="560"/>
        <end position="575"/>
    </location>
</feature>
<dbReference type="GO" id="GO:0071391">
    <property type="term" value="P:cellular response to estrogen stimulus"/>
    <property type="evidence" value="ECO:0007669"/>
    <property type="project" value="Ensembl"/>
</dbReference>
<reference evidence="10" key="2">
    <citation type="submission" date="2025-09" db="UniProtKB">
        <authorList>
            <consortium name="Ensembl"/>
        </authorList>
    </citation>
    <scope>IDENTIFICATION</scope>
</reference>
<evidence type="ECO:0000256" key="2">
    <source>
        <dbReference type="ARBA" id="ARBA00004496"/>
    </source>
</evidence>
<dbReference type="PANTHER" id="PTHR34105:SF1">
    <property type="entry name" value="PROLINE-, GLUTAMIC ACID- AND LEUCINE-RICH PROTEIN 1"/>
    <property type="match status" value="1"/>
</dbReference>
<dbReference type="PANTHER" id="PTHR34105">
    <property type="entry name" value="PROLINE-, GLUTAMIC ACID- AND LEUCINE-RICH PROTEIN 1"/>
    <property type="match status" value="1"/>
</dbReference>
<dbReference type="Pfam" id="PF08167">
    <property type="entry name" value="RIX1"/>
    <property type="match status" value="1"/>
</dbReference>
<dbReference type="GeneTree" id="ENSGT00730000111225"/>
<protein>
    <submittedName>
        <fullName evidence="10">Proline, glutamate and leucine rich protein 1</fullName>
    </submittedName>
</protein>
<gene>
    <name evidence="10" type="primary">PELP1</name>
</gene>
<keyword evidence="11" id="KW-1185">Reference proteome</keyword>
<feature type="compositionally biased region" description="Low complexity" evidence="7">
    <location>
        <begin position="470"/>
        <end position="481"/>
    </location>
</feature>
<dbReference type="InterPro" id="IPR012980">
    <property type="entry name" value="PELP1_middle"/>
</dbReference>
<evidence type="ECO:0000256" key="6">
    <source>
        <dbReference type="ARBA" id="ARBA00023242"/>
    </source>
</evidence>
<keyword evidence="5" id="KW-0677">Repeat</keyword>
<dbReference type="InterPro" id="IPR012583">
    <property type="entry name" value="RIX1_N"/>
</dbReference>
<reference evidence="10" key="1">
    <citation type="submission" date="2025-08" db="UniProtKB">
        <authorList>
            <consortium name="Ensembl"/>
        </authorList>
    </citation>
    <scope>IDENTIFICATION</scope>
</reference>
<feature type="compositionally biased region" description="Pro residues" evidence="7">
    <location>
        <begin position="482"/>
        <end position="494"/>
    </location>
</feature>
<feature type="compositionally biased region" description="Gly residues" evidence="7">
    <location>
        <begin position="754"/>
        <end position="766"/>
    </location>
</feature>
<dbReference type="GO" id="GO:0071339">
    <property type="term" value="C:MLL1 complex"/>
    <property type="evidence" value="ECO:0007669"/>
    <property type="project" value="Ensembl"/>
</dbReference>